<evidence type="ECO:0000313" key="2">
    <source>
        <dbReference type="Proteomes" id="UP001283361"/>
    </source>
</evidence>
<keyword evidence="2" id="KW-1185">Reference proteome</keyword>
<protein>
    <submittedName>
        <fullName evidence="1">Uncharacterized protein</fullName>
    </submittedName>
</protein>
<dbReference type="EMBL" id="JAWDGP010004214">
    <property type="protein sequence ID" value="KAK3766515.1"/>
    <property type="molecule type" value="Genomic_DNA"/>
</dbReference>
<name>A0AAE1DE27_9GAST</name>
<gene>
    <name evidence="1" type="ORF">RRG08_056446</name>
</gene>
<organism evidence="1 2">
    <name type="scientific">Elysia crispata</name>
    <name type="common">lettuce slug</name>
    <dbReference type="NCBI Taxonomy" id="231223"/>
    <lineage>
        <taxon>Eukaryota</taxon>
        <taxon>Metazoa</taxon>
        <taxon>Spiralia</taxon>
        <taxon>Lophotrochozoa</taxon>
        <taxon>Mollusca</taxon>
        <taxon>Gastropoda</taxon>
        <taxon>Heterobranchia</taxon>
        <taxon>Euthyneura</taxon>
        <taxon>Panpulmonata</taxon>
        <taxon>Sacoglossa</taxon>
        <taxon>Placobranchoidea</taxon>
        <taxon>Plakobranchidae</taxon>
        <taxon>Elysia</taxon>
    </lineage>
</organism>
<accession>A0AAE1DE27</accession>
<evidence type="ECO:0000313" key="1">
    <source>
        <dbReference type="EMBL" id="KAK3766515.1"/>
    </source>
</evidence>
<proteinExistence type="predicted"/>
<dbReference type="AlphaFoldDB" id="A0AAE1DE27"/>
<dbReference type="Proteomes" id="UP001283361">
    <property type="component" value="Unassembled WGS sequence"/>
</dbReference>
<comment type="caution">
    <text evidence="1">The sequence shown here is derived from an EMBL/GenBank/DDBJ whole genome shotgun (WGS) entry which is preliminary data.</text>
</comment>
<reference evidence="1" key="1">
    <citation type="journal article" date="2023" name="G3 (Bethesda)">
        <title>A reference genome for the long-term kleptoplast-retaining sea slug Elysia crispata morphotype clarki.</title>
        <authorList>
            <person name="Eastman K.E."/>
            <person name="Pendleton A.L."/>
            <person name="Shaikh M.A."/>
            <person name="Suttiyut T."/>
            <person name="Ogas R."/>
            <person name="Tomko P."/>
            <person name="Gavelis G."/>
            <person name="Widhalm J.R."/>
            <person name="Wisecaver J.H."/>
        </authorList>
    </citation>
    <scope>NUCLEOTIDE SEQUENCE</scope>
    <source>
        <strain evidence="1">ECLA1</strain>
    </source>
</reference>
<sequence>MLCSVFDHAFVMIWSRDDHDMVTSYHVMVTPWSHLSRAKVIFYPRSGHAQITPWSLCGNVLVMQKETKSRPGHNQVML</sequence>